<name>A0A7X4KAC3_9BURK</name>
<comment type="caution">
    <text evidence="1">The sequence shown here is derived from an EMBL/GenBank/DDBJ whole genome shotgun (WGS) entry which is preliminary data.</text>
</comment>
<dbReference type="Proteomes" id="UP000450012">
    <property type="component" value="Unassembled WGS sequence"/>
</dbReference>
<sequence>MWRPMMKVDLLAQAKALPVDDQIALAEAIWDAIVDSESVPPPTQTQQEELKRRHQRHLANPNNVMSLEEVTAAVENSLRK</sequence>
<reference evidence="1 2" key="1">
    <citation type="submission" date="2019-12" db="EMBL/GenBank/DDBJ databases">
        <title>Novel species isolated from a subtropical stream in China.</title>
        <authorList>
            <person name="Lu H."/>
        </authorList>
    </citation>
    <scope>NUCLEOTIDE SEQUENCE [LARGE SCALE GENOMIC DNA]</scope>
    <source>
        <strain evidence="1 2">FT55W</strain>
    </source>
</reference>
<dbReference type="NCBIfam" id="TIGR02574">
    <property type="entry name" value="stabl_TIGR02574"/>
    <property type="match status" value="1"/>
</dbReference>
<evidence type="ECO:0000313" key="2">
    <source>
        <dbReference type="Proteomes" id="UP000450012"/>
    </source>
</evidence>
<dbReference type="InterPro" id="IPR013406">
    <property type="entry name" value="CHP02574_addiction_mod"/>
</dbReference>
<dbReference type="Pfam" id="PF09720">
    <property type="entry name" value="Unstab_antitox"/>
    <property type="match status" value="1"/>
</dbReference>
<evidence type="ECO:0000313" key="1">
    <source>
        <dbReference type="EMBL" id="MYM65950.1"/>
    </source>
</evidence>
<dbReference type="AlphaFoldDB" id="A0A7X4KAC3"/>
<dbReference type="EMBL" id="WWCK01000001">
    <property type="protein sequence ID" value="MYM65950.1"/>
    <property type="molecule type" value="Genomic_DNA"/>
</dbReference>
<accession>A0A7X4KAC3</accession>
<gene>
    <name evidence="1" type="ORF">GTP45_03745</name>
</gene>
<organism evidence="1 2">
    <name type="scientific">Duganella rivi</name>
    <dbReference type="NCBI Taxonomy" id="2666083"/>
    <lineage>
        <taxon>Bacteria</taxon>
        <taxon>Pseudomonadati</taxon>
        <taxon>Pseudomonadota</taxon>
        <taxon>Betaproteobacteria</taxon>
        <taxon>Burkholderiales</taxon>
        <taxon>Oxalobacteraceae</taxon>
        <taxon>Telluria group</taxon>
        <taxon>Duganella</taxon>
    </lineage>
</organism>
<proteinExistence type="predicted"/>
<keyword evidence="2" id="KW-1185">Reference proteome</keyword>
<protein>
    <submittedName>
        <fullName evidence="1">Addiction module component</fullName>
    </submittedName>
</protein>